<reference evidence="4" key="1">
    <citation type="journal article" date="2021" name="Int. J. Syst. Evol. Microbiol.">
        <title>Actinocatenispora comari sp. nov., an endophytic actinomycete isolated from aerial parts of Comarum salesowianum.</title>
        <authorList>
            <person name="Oyunbileg N."/>
            <person name="Iizaka Y."/>
            <person name="Hamada M."/>
            <person name="Davaapurev B.O."/>
            <person name="Fukumoto A."/>
            <person name="Tsetseg B."/>
            <person name="Kato F."/>
            <person name="Tamura T."/>
            <person name="Batkhuu J."/>
            <person name="Anzai Y."/>
        </authorList>
    </citation>
    <scope>NUCLEOTIDE SEQUENCE [LARGE SCALE GENOMIC DNA]</scope>
    <source>
        <strain evidence="4">NUM-2625</strain>
    </source>
</reference>
<gene>
    <name evidence="3" type="ORF">NUM_41880</name>
</gene>
<feature type="region of interest" description="Disordered" evidence="1">
    <location>
        <begin position="1"/>
        <end position="225"/>
    </location>
</feature>
<feature type="compositionally biased region" description="Gly residues" evidence="1">
    <location>
        <begin position="176"/>
        <end position="194"/>
    </location>
</feature>
<comment type="caution">
    <text evidence="3">The sequence shown here is derived from an EMBL/GenBank/DDBJ whole genome shotgun (WGS) entry which is preliminary data.</text>
</comment>
<keyword evidence="2" id="KW-0812">Transmembrane</keyword>
<feature type="compositionally biased region" description="Low complexity" evidence="1">
    <location>
        <begin position="90"/>
        <end position="113"/>
    </location>
</feature>
<feature type="transmembrane region" description="Helical" evidence="2">
    <location>
        <begin position="410"/>
        <end position="434"/>
    </location>
</feature>
<feature type="transmembrane region" description="Helical" evidence="2">
    <location>
        <begin position="345"/>
        <end position="364"/>
    </location>
</feature>
<dbReference type="RefSeq" id="WP_207126645.1">
    <property type="nucleotide sequence ID" value="NZ_BOPO01000079.1"/>
</dbReference>
<sequence>MTDSAPDPTGPGDPTTPPTAQPPTGDQPTAAGRDADGDQATGDQPTAAGRDADGGRATGDQAVGDQDTDGRSAPGGDPVRPGGQATGDTSGTAGEPAAAEPARPGAGATPASAYASGWGPGAADEIPSTPPEPTSPEPASPESARPESASPESASPESGAAPPPPGGRSQPPGGYGPPSGGYGPRSGGYPRGGYGPPPRGGYQVPPHAAYRPPPRQPGDPLTGSADESFSSWFTRSWGFFRRSWLPASLIAAGALVVPGLVVALLITLIFNREQELSRLANSGATATDTAESILFLYLVMLAPLLLLLFLQSSAQVAIMRLMARDAAGRPRDLAADIRYGLRRGWVLALWQLLEIPIIMVGFCACIVPGYYLQLAMSQVPAVVTFERGGHAMPRSFRLMHSDFWPSVGRMLITAMIVGMYSGMLSMIIEIPLLLTTPALFDPDAPMNGTFVHLAPVLVAVLSVVVLVASAPAVVAQCAGLLGTYTGLRAKEEDAPTSEELVAAAE</sequence>
<organism evidence="3 4">
    <name type="scientific">Actinocatenispora comari</name>
    <dbReference type="NCBI Taxonomy" id="2807577"/>
    <lineage>
        <taxon>Bacteria</taxon>
        <taxon>Bacillati</taxon>
        <taxon>Actinomycetota</taxon>
        <taxon>Actinomycetes</taxon>
        <taxon>Micromonosporales</taxon>
        <taxon>Micromonosporaceae</taxon>
        <taxon>Actinocatenispora</taxon>
    </lineage>
</organism>
<keyword evidence="2" id="KW-1133">Transmembrane helix</keyword>
<feature type="transmembrane region" description="Helical" evidence="2">
    <location>
        <begin position="454"/>
        <end position="481"/>
    </location>
</feature>
<feature type="compositionally biased region" description="Low complexity" evidence="1">
    <location>
        <begin position="140"/>
        <end position="160"/>
    </location>
</feature>
<evidence type="ECO:0000256" key="1">
    <source>
        <dbReference type="SAM" id="MobiDB-lite"/>
    </source>
</evidence>
<dbReference type="Proteomes" id="UP000614996">
    <property type="component" value="Unassembled WGS sequence"/>
</dbReference>
<name>A0A8J4ACN9_9ACTN</name>
<keyword evidence="2" id="KW-0472">Membrane</keyword>
<dbReference type="EMBL" id="BOPO01000079">
    <property type="protein sequence ID" value="GIL28934.1"/>
    <property type="molecule type" value="Genomic_DNA"/>
</dbReference>
<keyword evidence="4" id="KW-1185">Reference proteome</keyword>
<dbReference type="AlphaFoldDB" id="A0A8J4ACN9"/>
<evidence type="ECO:0000313" key="4">
    <source>
        <dbReference type="Proteomes" id="UP000614996"/>
    </source>
</evidence>
<evidence type="ECO:0008006" key="5">
    <source>
        <dbReference type="Google" id="ProtNLM"/>
    </source>
</evidence>
<protein>
    <recommendedName>
        <fullName evidence="5">Glycerophosphoryl diester phosphodiesterase membrane domain-containing protein</fullName>
    </recommendedName>
</protein>
<proteinExistence type="predicted"/>
<feature type="transmembrane region" description="Helical" evidence="2">
    <location>
        <begin position="290"/>
        <end position="310"/>
    </location>
</feature>
<evidence type="ECO:0000313" key="3">
    <source>
        <dbReference type="EMBL" id="GIL28934.1"/>
    </source>
</evidence>
<accession>A0A8J4ACN9</accession>
<feature type="compositionally biased region" description="Pro residues" evidence="1">
    <location>
        <begin position="8"/>
        <end position="21"/>
    </location>
</feature>
<evidence type="ECO:0000256" key="2">
    <source>
        <dbReference type="SAM" id="Phobius"/>
    </source>
</evidence>
<feature type="compositionally biased region" description="Pro residues" evidence="1">
    <location>
        <begin position="128"/>
        <end position="139"/>
    </location>
</feature>
<feature type="transmembrane region" description="Helical" evidence="2">
    <location>
        <begin position="244"/>
        <end position="270"/>
    </location>
</feature>